<sequence length="664" mass="75973">MIVGSIGTWNSPLQTLDRCSRVYTCPRVSPGSLQTWHQGERVTSVKSRSTREWPDCKRKKRDEDETMRINEGNPVTATTFSPESTTTSTGSSVDDTPTIPEPPTSSTTFPIEDCVYRGEGNANVVVALPQERKVIRFRKSLPNDVSPDGGKQRAEREVEFARFVASCFLGPYAQVPEILRYDARDIAKLSEAIRPLRSDKRRYKEIVETYATKFPDYTFLRTRCDSDCFRSNKTFCVEIKPKQGYLRNTDQKFQKCPYCLTQYYKLKKKMISCRSTYCPFDLFSGVESRMKSALRGLLKSPQNNLKIFKDGVVVYDQESSSSDLERVLTEWFRNSANSTNKEYVDKFCGLISTALLHSFASDERNTDPFPSFELCTSLEQDLKAMPYINPDLIAKAKKFLYFTGEECNLKGEALPNNSVLERILRMQRLPFVSSEYVYNTYLKFHSLLTDDAVYSNLIKMFRLGDHRLFYFKQKKAITGTTESLRDNYIQSCAKDTLISKKLKLDGDRAGNKHIIESIENVPLVSKFILLPLHVETNNSWCNKPSTIHNGDNLYCNDKDAYFNMNTESMLCLQNYLLFSCARDCSILMSFREVNANTVPPPLDRDVIKLSDGLSFICNIGISDIDPKSLHCIEKHRRRDIDVLNAVVSVLEEELVIKNQSSFEK</sequence>
<accession>A0ABP1NK55</accession>
<evidence type="ECO:0000256" key="6">
    <source>
        <dbReference type="ARBA" id="ARBA00022840"/>
    </source>
</evidence>
<dbReference type="InterPro" id="IPR009286">
    <property type="entry name" value="Ins_P5_2-kin"/>
</dbReference>
<feature type="compositionally biased region" description="Basic and acidic residues" evidence="8">
    <location>
        <begin position="57"/>
        <end position="68"/>
    </location>
</feature>
<evidence type="ECO:0000313" key="9">
    <source>
        <dbReference type="EMBL" id="CAL7941405.1"/>
    </source>
</evidence>
<keyword evidence="6" id="KW-0067">ATP-binding</keyword>
<comment type="similarity">
    <text evidence="1">Belongs to the IPK1 type 2 family.</text>
</comment>
<evidence type="ECO:0000256" key="1">
    <source>
        <dbReference type="ARBA" id="ARBA00007229"/>
    </source>
</evidence>
<dbReference type="PANTHER" id="PTHR14456">
    <property type="entry name" value="INOSITOL POLYPHOSPHATE KINASE 1"/>
    <property type="match status" value="1"/>
</dbReference>
<dbReference type="EC" id="2.7.1.158" evidence="2"/>
<dbReference type="InterPro" id="IPR043001">
    <property type="entry name" value="IP5_2-K_N_lobe"/>
</dbReference>
<reference evidence="9 10" key="1">
    <citation type="submission" date="2024-08" db="EMBL/GenBank/DDBJ databases">
        <authorList>
            <person name="Will J Nash"/>
            <person name="Angela Man"/>
            <person name="Seanna McTaggart"/>
            <person name="Kendall Baker"/>
            <person name="Tom Barker"/>
            <person name="Leah Catchpole"/>
            <person name="Alex Durrant"/>
            <person name="Karim Gharbi"/>
            <person name="Naomi Irish"/>
            <person name="Gemy Kaithakottil"/>
            <person name="Debby Ku"/>
            <person name="Aaliyah Providence"/>
            <person name="Felix Shaw"/>
            <person name="David Swarbreck"/>
            <person name="Chris Watkins"/>
            <person name="Ann M. McCartney"/>
            <person name="Giulio Formenti"/>
            <person name="Alice Mouton"/>
            <person name="Noel Vella"/>
            <person name="Bjorn M von Reumont"/>
            <person name="Adriana Vella"/>
            <person name="Wilfried Haerty"/>
        </authorList>
    </citation>
    <scope>NUCLEOTIDE SEQUENCE [LARGE SCALE GENOMIC DNA]</scope>
</reference>
<organism evidence="9 10">
    <name type="scientific">Xylocopa violacea</name>
    <name type="common">Violet carpenter bee</name>
    <name type="synonym">Apis violacea</name>
    <dbReference type="NCBI Taxonomy" id="135666"/>
    <lineage>
        <taxon>Eukaryota</taxon>
        <taxon>Metazoa</taxon>
        <taxon>Ecdysozoa</taxon>
        <taxon>Arthropoda</taxon>
        <taxon>Hexapoda</taxon>
        <taxon>Insecta</taxon>
        <taxon>Pterygota</taxon>
        <taxon>Neoptera</taxon>
        <taxon>Endopterygota</taxon>
        <taxon>Hymenoptera</taxon>
        <taxon>Apocrita</taxon>
        <taxon>Aculeata</taxon>
        <taxon>Apoidea</taxon>
        <taxon>Anthophila</taxon>
        <taxon>Apidae</taxon>
        <taxon>Xylocopa</taxon>
        <taxon>Xylocopa</taxon>
    </lineage>
</organism>
<dbReference type="Proteomes" id="UP001642520">
    <property type="component" value="Unassembled WGS sequence"/>
</dbReference>
<keyword evidence="3" id="KW-0808">Transferase</keyword>
<evidence type="ECO:0000256" key="4">
    <source>
        <dbReference type="ARBA" id="ARBA00022741"/>
    </source>
</evidence>
<keyword evidence="10" id="KW-1185">Reference proteome</keyword>
<dbReference type="Pfam" id="PF06090">
    <property type="entry name" value="Ins_P5_2-kin"/>
    <property type="match status" value="1"/>
</dbReference>
<keyword evidence="5" id="KW-0418">Kinase</keyword>
<proteinExistence type="inferred from homology"/>
<feature type="region of interest" description="Disordered" evidence="8">
    <location>
        <begin position="57"/>
        <end position="111"/>
    </location>
</feature>
<evidence type="ECO:0000256" key="7">
    <source>
        <dbReference type="ARBA" id="ARBA00029574"/>
    </source>
</evidence>
<feature type="compositionally biased region" description="Low complexity" evidence="8">
    <location>
        <begin position="75"/>
        <end position="111"/>
    </location>
</feature>
<protein>
    <recommendedName>
        <fullName evidence="2">inositol-pentakisphosphate 2-kinase</fullName>
        <ecNumber evidence="2">2.7.1.158</ecNumber>
    </recommendedName>
    <alternativeName>
        <fullName evidence="7">Ins(1,3,4,5,6)P5 2-kinase</fullName>
    </alternativeName>
</protein>
<dbReference type="Gene3D" id="3.30.200.110">
    <property type="entry name" value="Inositol-pentakisphosphate 2-kinase, N-lobe"/>
    <property type="match status" value="1"/>
</dbReference>
<dbReference type="PANTHER" id="PTHR14456:SF2">
    <property type="entry name" value="INOSITOL-PENTAKISPHOSPHATE 2-KINASE"/>
    <property type="match status" value="1"/>
</dbReference>
<name>A0ABP1NK55_XYLVO</name>
<evidence type="ECO:0000256" key="5">
    <source>
        <dbReference type="ARBA" id="ARBA00022777"/>
    </source>
</evidence>
<gene>
    <name evidence="9" type="ORF">XYLVIOL_LOCUS4990</name>
</gene>
<evidence type="ECO:0000256" key="3">
    <source>
        <dbReference type="ARBA" id="ARBA00022679"/>
    </source>
</evidence>
<comment type="caution">
    <text evidence="9">The sequence shown here is derived from an EMBL/GenBank/DDBJ whole genome shotgun (WGS) entry which is preliminary data.</text>
</comment>
<dbReference type="EMBL" id="CAXAJV020001292">
    <property type="protein sequence ID" value="CAL7941405.1"/>
    <property type="molecule type" value="Genomic_DNA"/>
</dbReference>
<evidence type="ECO:0000313" key="10">
    <source>
        <dbReference type="Proteomes" id="UP001642520"/>
    </source>
</evidence>
<keyword evidence="4" id="KW-0547">Nucleotide-binding</keyword>
<evidence type="ECO:0000256" key="2">
    <source>
        <dbReference type="ARBA" id="ARBA00012023"/>
    </source>
</evidence>
<evidence type="ECO:0000256" key="8">
    <source>
        <dbReference type="SAM" id="MobiDB-lite"/>
    </source>
</evidence>